<dbReference type="PANTHER" id="PTHR13360:SF1">
    <property type="entry name" value="ACTIVATING SIGNAL COINTEGRATOR 1 COMPLEX SUBUNIT 1"/>
    <property type="match status" value="1"/>
</dbReference>
<dbReference type="InterPro" id="IPR009210">
    <property type="entry name" value="ASCC1"/>
</dbReference>
<dbReference type="GeneID" id="54293370"/>
<evidence type="ECO:0000256" key="1">
    <source>
        <dbReference type="SAM" id="MobiDB-lite"/>
    </source>
</evidence>
<accession>A0A6A6BAH7</accession>
<proteinExistence type="predicted"/>
<gene>
    <name evidence="3" type="ORF">K452DRAFT_192894</name>
</gene>
<dbReference type="GO" id="GO:0005634">
    <property type="term" value="C:nucleus"/>
    <property type="evidence" value="ECO:0007669"/>
    <property type="project" value="TreeGrafter"/>
</dbReference>
<sequence length="306" mass="31863">KKPPLTHFLCVPLVTEASIPQLTASLARFREDVVEGGAGGARNAGAEGAAAAGGNERGEGEAEATVTMPEQALRPLGTLHLTLGVMSLGTPERLQEAVTLLQELDLPSLLTTTAPAPSSSSSSPPPPPPPDAATDAATSTLPPQPQPPTLSLTSLHSMHPPRKTSVLYAVPDDASARLRPLCEAVRALFVQRGFLLDEGRPLKLHATLVNTLYARGGRGGKSHAEAEEDADAPADAPTAPSPVTTTPATRAPDPSPRARRKQNKGPLRLDATALLPRYADTVWAAEVPVPGFAVCEMGAKKVEDAR</sequence>
<feature type="region of interest" description="Disordered" evidence="1">
    <location>
        <begin position="215"/>
        <end position="269"/>
    </location>
</feature>
<dbReference type="RefSeq" id="XP_033396965.1">
    <property type="nucleotide sequence ID" value="XM_033535874.1"/>
</dbReference>
<organism evidence="3 4">
    <name type="scientific">Aplosporella prunicola CBS 121167</name>
    <dbReference type="NCBI Taxonomy" id="1176127"/>
    <lineage>
        <taxon>Eukaryota</taxon>
        <taxon>Fungi</taxon>
        <taxon>Dikarya</taxon>
        <taxon>Ascomycota</taxon>
        <taxon>Pezizomycotina</taxon>
        <taxon>Dothideomycetes</taxon>
        <taxon>Dothideomycetes incertae sedis</taxon>
        <taxon>Botryosphaeriales</taxon>
        <taxon>Aplosporellaceae</taxon>
        <taxon>Aplosporella</taxon>
    </lineage>
</organism>
<evidence type="ECO:0000259" key="2">
    <source>
        <dbReference type="Pfam" id="PF10469"/>
    </source>
</evidence>
<reference evidence="3" key="1">
    <citation type="journal article" date="2020" name="Stud. Mycol.">
        <title>101 Dothideomycetes genomes: a test case for predicting lifestyles and emergence of pathogens.</title>
        <authorList>
            <person name="Haridas S."/>
            <person name="Albert R."/>
            <person name="Binder M."/>
            <person name="Bloem J."/>
            <person name="Labutti K."/>
            <person name="Salamov A."/>
            <person name="Andreopoulos B."/>
            <person name="Baker S."/>
            <person name="Barry K."/>
            <person name="Bills G."/>
            <person name="Bluhm B."/>
            <person name="Cannon C."/>
            <person name="Castanera R."/>
            <person name="Culley D."/>
            <person name="Daum C."/>
            <person name="Ezra D."/>
            <person name="Gonzalez J."/>
            <person name="Henrissat B."/>
            <person name="Kuo A."/>
            <person name="Liang C."/>
            <person name="Lipzen A."/>
            <person name="Lutzoni F."/>
            <person name="Magnuson J."/>
            <person name="Mondo S."/>
            <person name="Nolan M."/>
            <person name="Ohm R."/>
            <person name="Pangilinan J."/>
            <person name="Park H.-J."/>
            <person name="Ramirez L."/>
            <person name="Alfaro M."/>
            <person name="Sun H."/>
            <person name="Tritt A."/>
            <person name="Yoshinaga Y."/>
            <person name="Zwiers L.-H."/>
            <person name="Turgeon B."/>
            <person name="Goodwin S."/>
            <person name="Spatafora J."/>
            <person name="Crous P."/>
            <person name="Grigoriev I."/>
        </authorList>
    </citation>
    <scope>NUCLEOTIDE SEQUENCE</scope>
    <source>
        <strain evidence="3">CBS 121167</strain>
    </source>
</reference>
<dbReference type="PANTHER" id="PTHR13360">
    <property type="entry name" value="ACTIVATING SIGNAL COINTEGRATOR 1 COMPLEX SUBUNIT 1"/>
    <property type="match status" value="1"/>
</dbReference>
<dbReference type="InterPro" id="IPR019510">
    <property type="entry name" value="AKAP7-like_phosphoesterase"/>
</dbReference>
<feature type="non-terminal residue" evidence="3">
    <location>
        <position position="306"/>
    </location>
</feature>
<keyword evidence="4" id="KW-1185">Reference proteome</keyword>
<protein>
    <recommendedName>
        <fullName evidence="2">A-kinase anchor protein 7-like phosphoesterase domain-containing protein</fullName>
    </recommendedName>
</protein>
<feature type="non-terminal residue" evidence="3">
    <location>
        <position position="1"/>
    </location>
</feature>
<dbReference type="EMBL" id="ML995487">
    <property type="protein sequence ID" value="KAF2141252.1"/>
    <property type="molecule type" value="Genomic_DNA"/>
</dbReference>
<dbReference type="Proteomes" id="UP000799438">
    <property type="component" value="Unassembled WGS sequence"/>
</dbReference>
<dbReference type="GO" id="GO:0006307">
    <property type="term" value="P:DNA alkylation repair"/>
    <property type="evidence" value="ECO:0007669"/>
    <property type="project" value="InterPro"/>
</dbReference>
<name>A0A6A6BAH7_9PEZI</name>
<dbReference type="Pfam" id="PF10469">
    <property type="entry name" value="AKAP7_NLS"/>
    <property type="match status" value="1"/>
</dbReference>
<feature type="compositionally biased region" description="Low complexity" evidence="1">
    <location>
        <begin position="132"/>
        <end position="141"/>
    </location>
</feature>
<feature type="compositionally biased region" description="Low complexity" evidence="1">
    <location>
        <begin position="149"/>
        <end position="158"/>
    </location>
</feature>
<dbReference type="GO" id="GO:0006355">
    <property type="term" value="P:regulation of DNA-templated transcription"/>
    <property type="evidence" value="ECO:0007669"/>
    <property type="project" value="TreeGrafter"/>
</dbReference>
<feature type="domain" description="A-kinase anchor protein 7-like phosphoesterase" evidence="2">
    <location>
        <begin position="6"/>
        <end position="283"/>
    </location>
</feature>
<dbReference type="Gene3D" id="3.90.1140.10">
    <property type="entry name" value="Cyclic phosphodiesterase"/>
    <property type="match status" value="1"/>
</dbReference>
<feature type="compositionally biased region" description="Low complexity" evidence="1">
    <location>
        <begin position="233"/>
        <end position="252"/>
    </location>
</feature>
<feature type="compositionally biased region" description="Low complexity" evidence="1">
    <location>
        <begin position="111"/>
        <end position="122"/>
    </location>
</feature>
<dbReference type="OrthoDB" id="277832at2759"/>
<evidence type="ECO:0000313" key="4">
    <source>
        <dbReference type="Proteomes" id="UP000799438"/>
    </source>
</evidence>
<dbReference type="AlphaFoldDB" id="A0A6A6BAH7"/>
<feature type="region of interest" description="Disordered" evidence="1">
    <location>
        <begin position="111"/>
        <end position="158"/>
    </location>
</feature>
<evidence type="ECO:0000313" key="3">
    <source>
        <dbReference type="EMBL" id="KAF2141252.1"/>
    </source>
</evidence>